<feature type="binding site" evidence="5">
    <location>
        <position position="354"/>
    </location>
    <ligand>
        <name>Ca(2+)</name>
        <dbReference type="ChEBI" id="CHEBI:29108"/>
    </ligand>
</feature>
<evidence type="ECO:0000256" key="3">
    <source>
        <dbReference type="ARBA" id="ARBA00023145"/>
    </source>
</evidence>
<dbReference type="EMBL" id="FOSN01000011">
    <property type="protein sequence ID" value="SFK58290.1"/>
    <property type="molecule type" value="Genomic_DNA"/>
</dbReference>
<dbReference type="Pfam" id="PF01804">
    <property type="entry name" value="Penicil_amidase"/>
    <property type="match status" value="1"/>
</dbReference>
<dbReference type="Gene3D" id="1.10.439.10">
    <property type="entry name" value="Penicillin Amidohydrolase, domain 1"/>
    <property type="match status" value="1"/>
</dbReference>
<reference evidence="8 9" key="1">
    <citation type="submission" date="2016-10" db="EMBL/GenBank/DDBJ databases">
        <authorList>
            <person name="de Groot N.N."/>
        </authorList>
    </citation>
    <scope>NUCLEOTIDE SEQUENCE [LARGE SCALE GENOMIC DNA]</scope>
    <source>
        <strain evidence="8 9">NE2</strain>
    </source>
</reference>
<comment type="cofactor">
    <cofactor evidence="5">
        <name>Ca(2+)</name>
        <dbReference type="ChEBI" id="CHEBI:29108"/>
    </cofactor>
    <text evidence="5">Binds 1 Ca(2+) ion per dimer.</text>
</comment>
<keyword evidence="2" id="KW-0378">Hydrolase</keyword>
<dbReference type="PANTHER" id="PTHR34218:SF4">
    <property type="entry name" value="ACYL-HOMOSERINE LACTONE ACYLASE QUIP"/>
    <property type="match status" value="1"/>
</dbReference>
<feature type="binding site" evidence="5">
    <location>
        <position position="203"/>
    </location>
    <ligand>
        <name>Ca(2+)</name>
        <dbReference type="ChEBI" id="CHEBI:29108"/>
    </ligand>
</feature>
<keyword evidence="7" id="KW-0812">Transmembrane</keyword>
<dbReference type="GO" id="GO:0016811">
    <property type="term" value="F:hydrolase activity, acting on carbon-nitrogen (but not peptide) bonds, in linear amides"/>
    <property type="evidence" value="ECO:0007669"/>
    <property type="project" value="InterPro"/>
</dbReference>
<evidence type="ECO:0000256" key="2">
    <source>
        <dbReference type="ARBA" id="ARBA00022801"/>
    </source>
</evidence>
<accession>A0A1I4APZ2</accession>
<dbReference type="SUPFAM" id="SSF56235">
    <property type="entry name" value="N-terminal nucleophile aminohydrolases (Ntn hydrolases)"/>
    <property type="match status" value="1"/>
</dbReference>
<feature type="binding site" evidence="5">
    <location>
        <position position="357"/>
    </location>
    <ligand>
        <name>Ca(2+)</name>
        <dbReference type="ChEBI" id="CHEBI:29108"/>
    </ligand>
</feature>
<keyword evidence="7" id="KW-1133">Transmembrane helix</keyword>
<dbReference type="PANTHER" id="PTHR34218">
    <property type="entry name" value="PEPTIDASE S45 PENICILLIN AMIDASE"/>
    <property type="match status" value="1"/>
</dbReference>
<keyword evidence="3" id="KW-0865">Zymogen</keyword>
<dbReference type="GO" id="GO:0046872">
    <property type="term" value="F:metal ion binding"/>
    <property type="evidence" value="ECO:0007669"/>
    <property type="project" value="UniProtKB-KW"/>
</dbReference>
<dbReference type="Gene3D" id="2.30.120.10">
    <property type="match status" value="1"/>
</dbReference>
<dbReference type="AlphaFoldDB" id="A0A1I4APZ2"/>
<dbReference type="GO" id="GO:0017000">
    <property type="term" value="P:antibiotic biosynthetic process"/>
    <property type="evidence" value="ECO:0007669"/>
    <property type="project" value="InterPro"/>
</dbReference>
<evidence type="ECO:0000256" key="7">
    <source>
        <dbReference type="SAM" id="Phobius"/>
    </source>
</evidence>
<evidence type="ECO:0000313" key="9">
    <source>
        <dbReference type="Proteomes" id="UP000198755"/>
    </source>
</evidence>
<evidence type="ECO:0000256" key="6">
    <source>
        <dbReference type="SAM" id="MobiDB-lite"/>
    </source>
</evidence>
<dbReference type="Proteomes" id="UP000198755">
    <property type="component" value="Unassembled WGS sequence"/>
</dbReference>
<feature type="active site" description="Nucleophile" evidence="4">
    <location>
        <position position="282"/>
    </location>
</feature>
<evidence type="ECO:0000256" key="4">
    <source>
        <dbReference type="PIRSR" id="PIRSR001227-1"/>
    </source>
</evidence>
<dbReference type="InterPro" id="IPR029055">
    <property type="entry name" value="Ntn_hydrolases_N"/>
</dbReference>
<protein>
    <submittedName>
        <fullName evidence="8">Penicillin amidase</fullName>
    </submittedName>
</protein>
<evidence type="ECO:0000256" key="1">
    <source>
        <dbReference type="ARBA" id="ARBA00006586"/>
    </source>
</evidence>
<dbReference type="InterPro" id="IPR014395">
    <property type="entry name" value="Pen/GL7ACA/AHL_acylase"/>
</dbReference>
<evidence type="ECO:0000256" key="5">
    <source>
        <dbReference type="PIRSR" id="PIRSR001227-2"/>
    </source>
</evidence>
<dbReference type="InterPro" id="IPR043147">
    <property type="entry name" value="Penicillin_amidase_A-knob"/>
</dbReference>
<evidence type="ECO:0000313" key="8">
    <source>
        <dbReference type="EMBL" id="SFK58290.1"/>
    </source>
</evidence>
<keyword evidence="5" id="KW-0479">Metal-binding</keyword>
<dbReference type="InterPro" id="IPR043146">
    <property type="entry name" value="Penicillin_amidase_N_B-knob"/>
</dbReference>
<dbReference type="Gene3D" id="1.10.1400.10">
    <property type="match status" value="1"/>
</dbReference>
<name>A0A1I4APZ2_9HYPH</name>
<dbReference type="Gene3D" id="3.60.20.10">
    <property type="entry name" value="Glutamine Phosphoribosylpyrophosphate, subunit 1, domain 1"/>
    <property type="match status" value="1"/>
</dbReference>
<proteinExistence type="inferred from homology"/>
<dbReference type="RefSeq" id="WP_175492599.1">
    <property type="nucleotide sequence ID" value="NZ_FOSN01000011.1"/>
</dbReference>
<dbReference type="STRING" id="1612308.SAMN05444581_11133"/>
<keyword evidence="9" id="KW-1185">Reference proteome</keyword>
<feature type="transmembrane region" description="Helical" evidence="7">
    <location>
        <begin position="21"/>
        <end position="44"/>
    </location>
</feature>
<feature type="region of interest" description="Disordered" evidence="6">
    <location>
        <begin position="261"/>
        <end position="280"/>
    </location>
</feature>
<comment type="similarity">
    <text evidence="1">Belongs to the peptidase S45 family.</text>
</comment>
<feature type="binding site" evidence="5">
    <location>
        <position position="356"/>
    </location>
    <ligand>
        <name>Ca(2+)</name>
        <dbReference type="ChEBI" id="CHEBI:29108"/>
    </ligand>
</feature>
<dbReference type="InterPro" id="IPR002692">
    <property type="entry name" value="S45"/>
</dbReference>
<keyword evidence="5" id="KW-0106">Calcium</keyword>
<keyword evidence="7" id="KW-0472">Membrane</keyword>
<dbReference type="PIRSF" id="PIRSF001227">
    <property type="entry name" value="Pen_acylase"/>
    <property type="match status" value="1"/>
</dbReference>
<dbReference type="InterPro" id="IPR023343">
    <property type="entry name" value="Penicillin_amidase_dom1"/>
</dbReference>
<organism evidence="8 9">
    <name type="scientific">Methylocapsa palsarum</name>
    <dbReference type="NCBI Taxonomy" id="1612308"/>
    <lineage>
        <taxon>Bacteria</taxon>
        <taxon>Pseudomonadati</taxon>
        <taxon>Pseudomonadota</taxon>
        <taxon>Alphaproteobacteria</taxon>
        <taxon>Hyphomicrobiales</taxon>
        <taxon>Beijerinckiaceae</taxon>
        <taxon>Methylocapsa</taxon>
    </lineage>
</organism>
<sequence>MKRSESAPDLAPRRRVRSIAIVWAARALGLGVALLAGVVSYALYAPLPLEGGAVSLDGLVAEVKVDFDPLGIPRIDAANRVDAFHALGFVTARDRLFQMDLLRRETAGRLAEIFGPATLEEDRWNRRMGFGELAGVIVERLPAPQRQLLDAYAAGVNQAMATATIFPVEFTLLGYKPAPWRPEDSILVILSMHSTLSWSGDQERTASVMRAAMPATVVNFLTPESDCYNELLTPRNPARCAPDAIPVDDLISVLHEAGRDSRKRVGEGGPRAVSGAGNPRGSNAFVVGKARTRDGRAILANDMHLQLMAPNVWYRAELNYQGAHLAGLTLPGVPMLIAGSNGKVAWGLTSVEGDFVDLVTIEEDPADKGRYKTPTGFLPFGTRSEIIHVRGGPDEAIEERTTIWGPLLPEPLLGQQVAAHWTALDPAATDLGLADMADVETVGAAITLLHRVGGPPLNVLLSDSAGDIGWTYMGRLPKRVGMDGLFAESWADGGRGWDGYVAPDQAPSIVNPPSGILVSANQRMLGAEYPGVIGHDFSGGYRAWRITQRLTGLEVIGESDMLAAQLDTQTDVYRYYQSAALRALEGAPVQTLASFAGLRRALEDWDGRAETNSLGLAVLVEFREALVEAVLTPLFHKCRELDPSFAYFWSGADVPVQRMIESGRTELLPGGGAFRDWPEFLRSTLLRSSETLAARHGRQNIAPLTWGDVNKADIRHPLSEAINLLGPLLDMPRAALPGCGRCVRLADGKYGASERMVVAPGREAEGFLHMPGGQSGQPASPNYSDQQAAWTLGLPTPFLSAKAQRTLYLRPRPAN</sequence>
<dbReference type="CDD" id="cd03747">
    <property type="entry name" value="Ntn_PGA_like"/>
    <property type="match status" value="1"/>
</dbReference>
<gene>
    <name evidence="8" type="ORF">SAMN05444581_11133</name>
</gene>